<name>A0A6C0LCZ4_9ZZZZ</name>
<accession>A0A6C0LCZ4</accession>
<dbReference type="AlphaFoldDB" id="A0A6C0LCZ4"/>
<organism evidence="1">
    <name type="scientific">viral metagenome</name>
    <dbReference type="NCBI Taxonomy" id="1070528"/>
    <lineage>
        <taxon>unclassified sequences</taxon>
        <taxon>metagenomes</taxon>
        <taxon>organismal metagenomes</taxon>
    </lineage>
</organism>
<sequence length="358" mass="40445">MKMKDLLLLLLTIIFVILSIFYIVSVCNYDIKEFFIDKYSANGVKCNLDNVLVQINDLRNDAKHTSEVLRGSGVIEDYHTAYKCGTDTYNNIYLTKYIDIRNRDLLLAYGCIKIDPGELISAIQYINCYKVMLNDPNVGYVEYANTTELTNKIDAKIKTIIRETSLLNPNNNNLYFPIYVFISQAPYLKNNTEDLKVTDSNRGAAGTNYESCSTNYTIMNNDKCLETFRMRALVSIVFSGLTNTGGIITDINIVNRNTNSLRTFLSSDNIKSQSKQCFLNCSTDDSKRACGCLNAQGAYTINNKAYNSVCLTNDIPTSMTMVYFVNPYANNFSNEKYVAGGQPTDKTNSLSEFRWYGI</sequence>
<reference evidence="1" key="1">
    <citation type="journal article" date="2020" name="Nature">
        <title>Giant virus diversity and host interactions through global metagenomics.</title>
        <authorList>
            <person name="Schulz F."/>
            <person name="Roux S."/>
            <person name="Paez-Espino D."/>
            <person name="Jungbluth S."/>
            <person name="Walsh D.A."/>
            <person name="Denef V.J."/>
            <person name="McMahon K.D."/>
            <person name="Konstantinidis K.T."/>
            <person name="Eloe-Fadrosh E.A."/>
            <person name="Kyrpides N.C."/>
            <person name="Woyke T."/>
        </authorList>
    </citation>
    <scope>NUCLEOTIDE SEQUENCE</scope>
    <source>
        <strain evidence="1">GVMAG-M-3300027769-26</strain>
    </source>
</reference>
<protein>
    <submittedName>
        <fullName evidence="1">Uncharacterized protein</fullName>
    </submittedName>
</protein>
<evidence type="ECO:0000313" key="1">
    <source>
        <dbReference type="EMBL" id="QHU27925.1"/>
    </source>
</evidence>
<proteinExistence type="predicted"/>
<dbReference type="EMBL" id="MN740465">
    <property type="protein sequence ID" value="QHU27925.1"/>
    <property type="molecule type" value="Genomic_DNA"/>
</dbReference>